<keyword evidence="2" id="KW-1185">Reference proteome</keyword>
<accession>A0ACA9REN1</accession>
<feature type="non-terminal residue" evidence="1">
    <location>
        <position position="41"/>
    </location>
</feature>
<organism evidence="1 2">
    <name type="scientific">Cetraspora pellucida</name>
    <dbReference type="NCBI Taxonomy" id="1433469"/>
    <lineage>
        <taxon>Eukaryota</taxon>
        <taxon>Fungi</taxon>
        <taxon>Fungi incertae sedis</taxon>
        <taxon>Mucoromycota</taxon>
        <taxon>Glomeromycotina</taxon>
        <taxon>Glomeromycetes</taxon>
        <taxon>Diversisporales</taxon>
        <taxon>Gigasporaceae</taxon>
        <taxon>Cetraspora</taxon>
    </lineage>
</organism>
<name>A0ACA9REN1_9GLOM</name>
<feature type="non-terminal residue" evidence="1">
    <location>
        <position position="1"/>
    </location>
</feature>
<comment type="caution">
    <text evidence="1">The sequence shown here is derived from an EMBL/GenBank/DDBJ whole genome shotgun (WGS) entry which is preliminary data.</text>
</comment>
<dbReference type="Proteomes" id="UP000789366">
    <property type="component" value="Unassembled WGS sequence"/>
</dbReference>
<dbReference type="EMBL" id="CAJVPW010068265">
    <property type="protein sequence ID" value="CAG8790166.1"/>
    <property type="molecule type" value="Genomic_DNA"/>
</dbReference>
<evidence type="ECO:0000313" key="1">
    <source>
        <dbReference type="EMBL" id="CAG8790166.1"/>
    </source>
</evidence>
<proteinExistence type="predicted"/>
<protein>
    <submittedName>
        <fullName evidence="1">1842_t:CDS:1</fullName>
    </submittedName>
</protein>
<reference evidence="1" key="1">
    <citation type="submission" date="2021-06" db="EMBL/GenBank/DDBJ databases">
        <authorList>
            <person name="Kallberg Y."/>
            <person name="Tangrot J."/>
            <person name="Rosling A."/>
        </authorList>
    </citation>
    <scope>NUCLEOTIDE SEQUENCE</scope>
    <source>
        <strain evidence="1">28 12/20/2015</strain>
    </source>
</reference>
<sequence>FQNTSLLIKVEKFEDQDTQAKMFFLDDYLAVKLFVVYKDIE</sequence>
<evidence type="ECO:0000313" key="2">
    <source>
        <dbReference type="Proteomes" id="UP000789366"/>
    </source>
</evidence>
<gene>
    <name evidence="1" type="ORF">SPELUC_LOCUS17164</name>
</gene>